<keyword evidence="1" id="KW-0732">Signal</keyword>
<reference evidence="3" key="2">
    <citation type="submission" date="2020-09" db="EMBL/GenBank/DDBJ databases">
        <authorList>
            <person name="Sun Q."/>
            <person name="Ohkuma M."/>
        </authorList>
    </citation>
    <scope>NUCLEOTIDE SEQUENCE</scope>
    <source>
        <strain evidence="3">JCM 19831</strain>
    </source>
</reference>
<dbReference type="PROSITE" id="PS50927">
    <property type="entry name" value="BULB_LECTIN"/>
    <property type="match status" value="1"/>
</dbReference>
<protein>
    <recommendedName>
        <fullName evidence="2">Bulb-type lectin domain-containing protein</fullName>
    </recommendedName>
</protein>
<feature type="chain" id="PRO_5039151848" description="Bulb-type lectin domain-containing protein" evidence="1">
    <location>
        <begin position="30"/>
        <end position="200"/>
    </location>
</feature>
<dbReference type="Gene3D" id="2.90.10.10">
    <property type="entry name" value="Bulb-type lectin domain"/>
    <property type="match status" value="1"/>
</dbReference>
<feature type="signal peptide" evidence="1">
    <location>
        <begin position="1"/>
        <end position="29"/>
    </location>
</feature>
<reference evidence="3" key="1">
    <citation type="journal article" date="2014" name="Int. J. Syst. Evol. Microbiol.">
        <title>Complete genome sequence of Corynebacterium casei LMG S-19264T (=DSM 44701T), isolated from a smear-ripened cheese.</title>
        <authorList>
            <consortium name="US DOE Joint Genome Institute (JGI-PGF)"/>
            <person name="Walter F."/>
            <person name="Albersmeier A."/>
            <person name="Kalinowski J."/>
            <person name="Ruckert C."/>
        </authorList>
    </citation>
    <scope>NUCLEOTIDE SEQUENCE</scope>
    <source>
        <strain evidence="3">JCM 19831</strain>
    </source>
</reference>
<keyword evidence="4" id="KW-1185">Reference proteome</keyword>
<feature type="domain" description="Bulb-type lectin" evidence="2">
    <location>
        <begin position="87"/>
        <end position="193"/>
    </location>
</feature>
<sequence>MLLRTNRRPLAAALAAVVVTALSVAVAPAAPASADPAPSVVVPASAVHVFSATEAGQFQALSHERKCPPTRDAAIAPQLWSYLGVTAWIVFPQSTFYPGDMCSMPNNRLIMQTDGNFVVYDQNNQPKWAADTYRVGEYARMQVDGNLVVYNYRNQPVGKRSNTIDSDAVLAVQSDGNVVVYHLDAQNNMTALWWTGTVHN</sequence>
<dbReference type="EMBL" id="BMPI01000020">
    <property type="protein sequence ID" value="GGM37431.1"/>
    <property type="molecule type" value="Genomic_DNA"/>
</dbReference>
<organism evidence="3 4">
    <name type="scientific">Dactylosporangium sucinum</name>
    <dbReference type="NCBI Taxonomy" id="1424081"/>
    <lineage>
        <taxon>Bacteria</taxon>
        <taxon>Bacillati</taxon>
        <taxon>Actinomycetota</taxon>
        <taxon>Actinomycetes</taxon>
        <taxon>Micromonosporales</taxon>
        <taxon>Micromonosporaceae</taxon>
        <taxon>Dactylosporangium</taxon>
    </lineage>
</organism>
<dbReference type="InterPro" id="IPR036426">
    <property type="entry name" value="Bulb-type_lectin_dom_sf"/>
</dbReference>
<name>A0A917TVI3_9ACTN</name>
<dbReference type="RefSeq" id="WP_190251739.1">
    <property type="nucleotide sequence ID" value="NZ_BMPI01000020.1"/>
</dbReference>
<evidence type="ECO:0000313" key="3">
    <source>
        <dbReference type="EMBL" id="GGM37431.1"/>
    </source>
</evidence>
<dbReference type="AlphaFoldDB" id="A0A917TVI3"/>
<proteinExistence type="predicted"/>
<gene>
    <name evidence="3" type="ORF">GCM10007977_043580</name>
</gene>
<comment type="caution">
    <text evidence="3">The sequence shown here is derived from an EMBL/GenBank/DDBJ whole genome shotgun (WGS) entry which is preliminary data.</text>
</comment>
<evidence type="ECO:0000313" key="4">
    <source>
        <dbReference type="Proteomes" id="UP000642070"/>
    </source>
</evidence>
<dbReference type="SUPFAM" id="SSF51110">
    <property type="entry name" value="alpha-D-mannose-specific plant lectins"/>
    <property type="match status" value="1"/>
</dbReference>
<evidence type="ECO:0000259" key="2">
    <source>
        <dbReference type="PROSITE" id="PS50927"/>
    </source>
</evidence>
<evidence type="ECO:0000256" key="1">
    <source>
        <dbReference type="SAM" id="SignalP"/>
    </source>
</evidence>
<dbReference type="InterPro" id="IPR001480">
    <property type="entry name" value="Bulb-type_lectin_dom"/>
</dbReference>
<dbReference type="Proteomes" id="UP000642070">
    <property type="component" value="Unassembled WGS sequence"/>
</dbReference>
<accession>A0A917TVI3</accession>
<dbReference type="SMART" id="SM00108">
    <property type="entry name" value="B_lectin"/>
    <property type="match status" value="1"/>
</dbReference>